<dbReference type="NCBIfam" id="TIGR03089">
    <property type="entry name" value="TIGR03089 family protein"/>
    <property type="match status" value="1"/>
</dbReference>
<reference evidence="3" key="1">
    <citation type="journal article" date="2019" name="Int. J. Syst. Evol. Microbiol.">
        <title>The Global Catalogue of Microorganisms (GCM) 10K type strain sequencing project: providing services to taxonomists for standard genome sequencing and annotation.</title>
        <authorList>
            <consortium name="The Broad Institute Genomics Platform"/>
            <consortium name="The Broad Institute Genome Sequencing Center for Infectious Disease"/>
            <person name="Wu L."/>
            <person name="Ma J."/>
        </authorList>
    </citation>
    <scope>NUCLEOTIDE SEQUENCE [LARGE SCALE GENOMIC DNA]</scope>
    <source>
        <strain evidence="3">JCM 10425</strain>
    </source>
</reference>
<dbReference type="EMBL" id="BAAAGX010000009">
    <property type="protein sequence ID" value="GAA0238232.1"/>
    <property type="molecule type" value="Genomic_DNA"/>
</dbReference>
<dbReference type="InterPro" id="IPR042099">
    <property type="entry name" value="ANL_N_sf"/>
</dbReference>
<dbReference type="Pfam" id="PF00501">
    <property type="entry name" value="AMP-binding"/>
    <property type="match status" value="1"/>
</dbReference>
<accession>A0ABP3DQI0</accession>
<comment type="caution">
    <text evidence="2">The sequence shown here is derived from an EMBL/GenBank/DDBJ whole genome shotgun (WGS) entry which is preliminary data.</text>
</comment>
<organism evidence="2 3">
    <name type="scientific">Cryptosporangium japonicum</name>
    <dbReference type="NCBI Taxonomy" id="80872"/>
    <lineage>
        <taxon>Bacteria</taxon>
        <taxon>Bacillati</taxon>
        <taxon>Actinomycetota</taxon>
        <taxon>Actinomycetes</taxon>
        <taxon>Cryptosporangiales</taxon>
        <taxon>Cryptosporangiaceae</taxon>
        <taxon>Cryptosporangium</taxon>
    </lineage>
</organism>
<dbReference type="Proteomes" id="UP001500967">
    <property type="component" value="Unassembled WGS sequence"/>
</dbReference>
<evidence type="ECO:0000313" key="3">
    <source>
        <dbReference type="Proteomes" id="UP001500967"/>
    </source>
</evidence>
<dbReference type="Gene3D" id="3.40.50.12780">
    <property type="entry name" value="N-terminal domain of ligase-like"/>
    <property type="match status" value="1"/>
</dbReference>
<gene>
    <name evidence="2" type="ORF">GCM10009539_24390</name>
</gene>
<evidence type="ECO:0000313" key="2">
    <source>
        <dbReference type="EMBL" id="GAA0238232.1"/>
    </source>
</evidence>
<name>A0ABP3DQI0_9ACTN</name>
<protein>
    <submittedName>
        <fullName evidence="2">TIGR03089 family protein</fullName>
    </submittedName>
</protein>
<dbReference type="SUPFAM" id="SSF56801">
    <property type="entry name" value="Acetyl-CoA synthetase-like"/>
    <property type="match status" value="1"/>
</dbReference>
<keyword evidence="3" id="KW-1185">Reference proteome</keyword>
<dbReference type="InterPro" id="IPR000873">
    <property type="entry name" value="AMP-dep_synth/lig_dom"/>
</dbReference>
<dbReference type="InterPro" id="IPR017523">
    <property type="entry name" value="Rv3268"/>
</dbReference>
<proteinExistence type="predicted"/>
<feature type="domain" description="AMP-dependent synthetase/ligase" evidence="1">
    <location>
        <begin position="13"/>
        <end position="84"/>
    </location>
</feature>
<sequence>MSLPALFGAALPAEPDRPALIYCDDSTGERTELTVRELSRWAARTAGLLHAGCGLRIGDRAAVLLPPHWLTAGILLGAWAAGVSVSYRPWSTAGLNPPDDGPLGASFVSAARLGSWLDQPPPAHHRFVLAATGPHPGYRDYLAESKRFSDTLPSYAPLRWTDAATADGTTYRQWGALAAEIATRLDLRAGDRLLVDPASYEQPVHWLLAPLAAGASVVICAHLDRARLDERKTAEGVTHTLV</sequence>
<dbReference type="RefSeq" id="WP_344648878.1">
    <property type="nucleotide sequence ID" value="NZ_BAAAGX010000009.1"/>
</dbReference>
<evidence type="ECO:0000259" key="1">
    <source>
        <dbReference type="Pfam" id="PF00501"/>
    </source>
</evidence>